<gene>
    <name evidence="7" type="ORF">BINO364_LOCUS7517</name>
</gene>
<keyword evidence="8" id="KW-1185">Reference proteome</keyword>
<evidence type="ECO:0000256" key="4">
    <source>
        <dbReference type="ARBA" id="ARBA00022833"/>
    </source>
</evidence>
<dbReference type="AlphaFoldDB" id="A0A8J9UK31"/>
<dbReference type="InterPro" id="IPR029063">
    <property type="entry name" value="SAM-dependent_MTases_sf"/>
</dbReference>
<dbReference type="Pfam" id="PF08241">
    <property type="entry name" value="Methyltransf_11"/>
    <property type="match status" value="1"/>
</dbReference>
<dbReference type="GO" id="GO:0000049">
    <property type="term" value="F:tRNA binding"/>
    <property type="evidence" value="ECO:0007669"/>
    <property type="project" value="TreeGrafter"/>
</dbReference>
<evidence type="ECO:0000313" key="7">
    <source>
        <dbReference type="EMBL" id="CAH0721417.1"/>
    </source>
</evidence>
<dbReference type="InterPro" id="IPR051422">
    <property type="entry name" value="AlkB_tRNA_MeTrf/Diox"/>
</dbReference>
<dbReference type="PANTHER" id="PTHR13069:SF21">
    <property type="entry name" value="ALKYLATED DNA REPAIR PROTEIN ALKB HOMOLOG 8"/>
    <property type="match status" value="1"/>
</dbReference>
<name>A0A8J9UK31_9NEOP</name>
<dbReference type="Proteomes" id="UP000838878">
    <property type="component" value="Chromosome 2"/>
</dbReference>
<evidence type="ECO:0000313" key="8">
    <source>
        <dbReference type="Proteomes" id="UP000838878"/>
    </source>
</evidence>
<dbReference type="GO" id="GO:0030488">
    <property type="term" value="P:tRNA methylation"/>
    <property type="evidence" value="ECO:0007669"/>
    <property type="project" value="TreeGrafter"/>
</dbReference>
<sequence>MDEEKKAEKKRKRFSARLKTSKGILCSEVPGPFIVLCNVGQATGFEKSDVIKLLENLPSSVILTKFIAEKGESYCYVVFNSTDSAKLFYETHNGRERIKCTPIYMNYVENVPNNEIVCATQIPAGLHLIENFISESEEATFLKLFDWIDESNLKNRQVKHFGYEFRYGSNDIDLNSPLAEKIPQECDVLWERLKSHGIDFSIPDQLTVNKYSPGHGIPSHVDKHSPFGHTIMSLSLGSAVVMDWKHHSGGYIPLVIPARSLLVMQSEARYDWQHGIQPRQWDPIIETRQHESSHLRVITNDTVPRQTRISLTFRKTRTGKCDCGYKVLCDSVVKSIDGDVASELEDLHVHQVYEQIASHFSSTRHKPWPKVVEFLQDAPSGSIVLDLGAGNGKNILKRNDIVQIAGERSMGLLNECKEYTRDVSAADCVRLDLLAPGLRRASADRVICIAVIHHFSNQERRLQAVSTIAHLLRPGGKALITVWAKDQTKSNYLSQNKENYDTSLHSVAGINLPIHENRTQFKHNDLLVPWKLRKMKEKKLENQSNTTLLRYYHVFEEGELDKLCDLPDLVVEKSFYEEGNWCVVCRKI</sequence>
<dbReference type="SUPFAM" id="SSF53335">
    <property type="entry name" value="S-adenosyl-L-methionine-dependent methyltransferases"/>
    <property type="match status" value="1"/>
</dbReference>
<keyword evidence="2" id="KW-0489">Methyltransferase</keyword>
<keyword evidence="4" id="KW-0862">Zinc</keyword>
<reference evidence="7" key="1">
    <citation type="submission" date="2021-12" db="EMBL/GenBank/DDBJ databases">
        <authorList>
            <person name="Martin H S."/>
        </authorList>
    </citation>
    <scope>NUCLEOTIDE SEQUENCE</scope>
</reference>
<dbReference type="PANTHER" id="PTHR13069">
    <property type="entry name" value="ALKYLATED DNA REPAIR PROTEIN ALKB HOMOLOG 8"/>
    <property type="match status" value="1"/>
</dbReference>
<dbReference type="InterPro" id="IPR005123">
    <property type="entry name" value="Oxoglu/Fe-dep_dioxygenase_dom"/>
</dbReference>
<feature type="non-terminal residue" evidence="7">
    <location>
        <position position="588"/>
    </location>
</feature>
<organism evidence="7 8">
    <name type="scientific">Brenthis ino</name>
    <name type="common">lesser marbled fritillary</name>
    <dbReference type="NCBI Taxonomy" id="405034"/>
    <lineage>
        <taxon>Eukaryota</taxon>
        <taxon>Metazoa</taxon>
        <taxon>Ecdysozoa</taxon>
        <taxon>Arthropoda</taxon>
        <taxon>Hexapoda</taxon>
        <taxon>Insecta</taxon>
        <taxon>Pterygota</taxon>
        <taxon>Neoptera</taxon>
        <taxon>Endopterygota</taxon>
        <taxon>Lepidoptera</taxon>
        <taxon>Glossata</taxon>
        <taxon>Ditrysia</taxon>
        <taxon>Papilionoidea</taxon>
        <taxon>Nymphalidae</taxon>
        <taxon>Heliconiinae</taxon>
        <taxon>Argynnini</taxon>
        <taxon>Brenthis</taxon>
    </lineage>
</organism>
<dbReference type="GO" id="GO:0005737">
    <property type="term" value="C:cytoplasm"/>
    <property type="evidence" value="ECO:0007669"/>
    <property type="project" value="TreeGrafter"/>
</dbReference>
<dbReference type="GO" id="GO:0002098">
    <property type="term" value="P:tRNA wobble uridine modification"/>
    <property type="evidence" value="ECO:0007669"/>
    <property type="project" value="TreeGrafter"/>
</dbReference>
<dbReference type="Pfam" id="PF13532">
    <property type="entry name" value="2OG-FeII_Oxy_2"/>
    <property type="match status" value="1"/>
</dbReference>
<dbReference type="Gene3D" id="3.40.50.150">
    <property type="entry name" value="Vaccinia Virus protein VP39"/>
    <property type="match status" value="1"/>
</dbReference>
<dbReference type="InterPro" id="IPR037151">
    <property type="entry name" value="AlkB-like_sf"/>
</dbReference>
<dbReference type="OrthoDB" id="271595at2759"/>
<evidence type="ECO:0000256" key="1">
    <source>
        <dbReference type="ARBA" id="ARBA00001954"/>
    </source>
</evidence>
<dbReference type="GO" id="GO:0106335">
    <property type="term" value="F:tRNA (5-carboxymethyluridine(34)-5-O)-methyltransferase activity"/>
    <property type="evidence" value="ECO:0007669"/>
    <property type="project" value="TreeGrafter"/>
</dbReference>
<proteinExistence type="predicted"/>
<keyword evidence="3" id="KW-0808">Transferase</keyword>
<dbReference type="CDD" id="cd02440">
    <property type="entry name" value="AdoMet_MTases"/>
    <property type="match status" value="1"/>
</dbReference>
<evidence type="ECO:0000256" key="2">
    <source>
        <dbReference type="ARBA" id="ARBA00022603"/>
    </source>
</evidence>
<dbReference type="GO" id="GO:0005634">
    <property type="term" value="C:nucleus"/>
    <property type="evidence" value="ECO:0007669"/>
    <property type="project" value="TreeGrafter"/>
</dbReference>
<evidence type="ECO:0000259" key="6">
    <source>
        <dbReference type="PROSITE" id="PS51471"/>
    </source>
</evidence>
<evidence type="ECO:0000256" key="5">
    <source>
        <dbReference type="ARBA" id="ARBA00022884"/>
    </source>
</evidence>
<dbReference type="GO" id="GO:0008757">
    <property type="term" value="F:S-adenosylmethionine-dependent methyltransferase activity"/>
    <property type="evidence" value="ECO:0007669"/>
    <property type="project" value="InterPro"/>
</dbReference>
<dbReference type="InterPro" id="IPR013216">
    <property type="entry name" value="Methyltransf_11"/>
</dbReference>
<evidence type="ECO:0000256" key="3">
    <source>
        <dbReference type="ARBA" id="ARBA00022679"/>
    </source>
</evidence>
<accession>A0A8J9UK31</accession>
<feature type="domain" description="Fe2OG dioxygenase" evidence="6">
    <location>
        <begin position="202"/>
        <end position="317"/>
    </location>
</feature>
<dbReference type="PROSITE" id="PS51471">
    <property type="entry name" value="FE2OG_OXY"/>
    <property type="match status" value="1"/>
</dbReference>
<protein>
    <recommendedName>
        <fullName evidence="6">Fe2OG dioxygenase domain-containing protein</fullName>
    </recommendedName>
</protein>
<dbReference type="Gene3D" id="2.60.120.590">
    <property type="entry name" value="Alpha-ketoglutarate-dependent dioxygenase AlkB-like"/>
    <property type="match status" value="1"/>
</dbReference>
<dbReference type="SUPFAM" id="SSF51197">
    <property type="entry name" value="Clavaminate synthase-like"/>
    <property type="match status" value="1"/>
</dbReference>
<dbReference type="InterPro" id="IPR027450">
    <property type="entry name" value="AlkB-like"/>
</dbReference>
<comment type="cofactor">
    <cofactor evidence="1">
        <name>Fe(2+)</name>
        <dbReference type="ChEBI" id="CHEBI:29033"/>
    </cofactor>
</comment>
<dbReference type="EMBL" id="OV170222">
    <property type="protein sequence ID" value="CAH0721417.1"/>
    <property type="molecule type" value="Genomic_DNA"/>
</dbReference>
<keyword evidence="5" id="KW-0694">RNA-binding</keyword>